<reference evidence="3" key="1">
    <citation type="journal article" date="2013" name="Science">
        <title>Comparative analysis of bat genomes provides insight into the evolution of flight and immunity.</title>
        <authorList>
            <person name="Zhang G."/>
            <person name="Cowled C."/>
            <person name="Shi Z."/>
            <person name="Huang Z."/>
            <person name="Bishop-Lilly K.A."/>
            <person name="Fang X."/>
            <person name="Wynne J.W."/>
            <person name="Xiong Z."/>
            <person name="Baker M.L."/>
            <person name="Zhao W."/>
            <person name="Tachedjian M."/>
            <person name="Zhu Y."/>
            <person name="Zhou P."/>
            <person name="Jiang X."/>
            <person name="Ng J."/>
            <person name="Yang L."/>
            <person name="Wu L."/>
            <person name="Xiao J."/>
            <person name="Feng Y."/>
            <person name="Chen Y."/>
            <person name="Sun X."/>
            <person name="Zhang Y."/>
            <person name="Marsh G.A."/>
            <person name="Crameri G."/>
            <person name="Broder C.C."/>
            <person name="Frey K.G."/>
            <person name="Wang L.F."/>
            <person name="Wang J."/>
        </authorList>
    </citation>
    <scope>NUCLEOTIDE SEQUENCE [LARGE SCALE GENOMIC DNA]</scope>
</reference>
<organism evidence="2 3">
    <name type="scientific">Pteropus alecto</name>
    <name type="common">Black flying fox</name>
    <dbReference type="NCBI Taxonomy" id="9402"/>
    <lineage>
        <taxon>Eukaryota</taxon>
        <taxon>Metazoa</taxon>
        <taxon>Chordata</taxon>
        <taxon>Craniata</taxon>
        <taxon>Vertebrata</taxon>
        <taxon>Euteleostomi</taxon>
        <taxon>Mammalia</taxon>
        <taxon>Eutheria</taxon>
        <taxon>Laurasiatheria</taxon>
        <taxon>Chiroptera</taxon>
        <taxon>Yinpterochiroptera</taxon>
        <taxon>Pteropodoidea</taxon>
        <taxon>Pteropodidae</taxon>
        <taxon>Pteropodinae</taxon>
        <taxon>Pteropus</taxon>
    </lineage>
</organism>
<accession>L5KNV5</accession>
<sequence length="72" mass="7783">MRLRAEPEVLPPELPSENRNSTVKATEGEEASRADVTAACGLPHSSKEKERCGQWPAPARGGPERIGSWEGN</sequence>
<dbReference type="EMBL" id="KB030661">
    <property type="protein sequence ID" value="ELK12313.1"/>
    <property type="molecule type" value="Genomic_DNA"/>
</dbReference>
<dbReference type="Proteomes" id="UP000010552">
    <property type="component" value="Unassembled WGS sequence"/>
</dbReference>
<evidence type="ECO:0000256" key="1">
    <source>
        <dbReference type="SAM" id="MobiDB-lite"/>
    </source>
</evidence>
<evidence type="ECO:0000313" key="2">
    <source>
        <dbReference type="EMBL" id="ELK12313.1"/>
    </source>
</evidence>
<name>L5KNV5_PTEAL</name>
<proteinExistence type="predicted"/>
<evidence type="ECO:0000313" key="3">
    <source>
        <dbReference type="Proteomes" id="UP000010552"/>
    </source>
</evidence>
<dbReference type="AlphaFoldDB" id="L5KNV5"/>
<gene>
    <name evidence="2" type="ORF">PAL_GLEAN10014650</name>
</gene>
<keyword evidence="3" id="KW-1185">Reference proteome</keyword>
<feature type="region of interest" description="Disordered" evidence="1">
    <location>
        <begin position="1"/>
        <end position="72"/>
    </location>
</feature>
<dbReference type="InParanoid" id="L5KNV5"/>
<protein>
    <submittedName>
        <fullName evidence="2">Uncharacterized protein</fullName>
    </submittedName>
</protein>